<comment type="caution">
    <text evidence="2">The sequence shown here is derived from an EMBL/GenBank/DDBJ whole genome shotgun (WGS) entry which is preliminary data.</text>
</comment>
<organism evidence="2 3">
    <name type="scientific">Homoserinibacter gongjuensis</name>
    <dbReference type="NCBI Taxonomy" id="1162968"/>
    <lineage>
        <taxon>Bacteria</taxon>
        <taxon>Bacillati</taxon>
        <taxon>Actinomycetota</taxon>
        <taxon>Actinomycetes</taxon>
        <taxon>Micrococcales</taxon>
        <taxon>Microbacteriaceae</taxon>
        <taxon>Homoserinibacter</taxon>
    </lineage>
</organism>
<dbReference type="RefSeq" id="WP_284298381.1">
    <property type="nucleotide sequence ID" value="NZ_BSVA01000001.1"/>
</dbReference>
<feature type="transmembrane region" description="Helical" evidence="1">
    <location>
        <begin position="231"/>
        <end position="254"/>
    </location>
</feature>
<evidence type="ECO:0000313" key="3">
    <source>
        <dbReference type="Proteomes" id="UP001157069"/>
    </source>
</evidence>
<accession>A0ABQ6JSS7</accession>
<feature type="transmembrane region" description="Helical" evidence="1">
    <location>
        <begin position="110"/>
        <end position="129"/>
    </location>
</feature>
<feature type="transmembrane region" description="Helical" evidence="1">
    <location>
        <begin position="76"/>
        <end position="98"/>
    </location>
</feature>
<keyword evidence="3" id="KW-1185">Reference proteome</keyword>
<protein>
    <submittedName>
        <fullName evidence="2">Uncharacterized protein</fullName>
    </submittedName>
</protein>
<proteinExistence type="predicted"/>
<feature type="transmembrane region" description="Helical" evidence="1">
    <location>
        <begin position="207"/>
        <end position="224"/>
    </location>
</feature>
<dbReference type="EMBL" id="BSVA01000001">
    <property type="protein sequence ID" value="GMA90556.1"/>
    <property type="molecule type" value="Genomic_DNA"/>
</dbReference>
<keyword evidence="1" id="KW-1133">Transmembrane helix</keyword>
<gene>
    <name evidence="2" type="ORF">GCM10025869_10850</name>
</gene>
<dbReference type="Proteomes" id="UP001157069">
    <property type="component" value="Unassembled WGS sequence"/>
</dbReference>
<reference evidence="3" key="1">
    <citation type="journal article" date="2019" name="Int. J. Syst. Evol. Microbiol.">
        <title>The Global Catalogue of Microorganisms (GCM) 10K type strain sequencing project: providing services to taxonomists for standard genome sequencing and annotation.</title>
        <authorList>
            <consortium name="The Broad Institute Genomics Platform"/>
            <consortium name="The Broad Institute Genome Sequencing Center for Infectious Disease"/>
            <person name="Wu L."/>
            <person name="Ma J."/>
        </authorList>
    </citation>
    <scope>NUCLEOTIDE SEQUENCE [LARGE SCALE GENOMIC DNA]</scope>
    <source>
        <strain evidence="3">NBRC 108755</strain>
    </source>
</reference>
<evidence type="ECO:0000313" key="2">
    <source>
        <dbReference type="EMBL" id="GMA90556.1"/>
    </source>
</evidence>
<feature type="transmembrane region" description="Helical" evidence="1">
    <location>
        <begin position="274"/>
        <end position="301"/>
    </location>
</feature>
<feature type="transmembrane region" description="Helical" evidence="1">
    <location>
        <begin position="170"/>
        <end position="187"/>
    </location>
</feature>
<sequence>MSLETPAPAAFSEPEPPRAPQWRGAFASLGIGLGAALIGLLPWILTGMRLPLQAMWAFEALPEQMPVALLPLGNSYLTAVVGMLVVGGVVAGIAARALRSRLPARAPLSIAAGLLFVQIVATAQSAQALESGLPSDDRASLYLLASVGIAVVGMLFAVLAFGLVAAAPRAGAMIGLVLGALAVGWWLEMAMSPRGVLPIELDLGGVVRRIPAVLVGVAIAWAGVRSVGRAIAAVASLLLLWFVPAVATAVTAGVGSSMMLHFPAELREYVLSVFSAYLSMPSLVLPPLVIAVVVAAAGIALRAVLARRRRAAPLSE</sequence>
<keyword evidence="1" id="KW-0472">Membrane</keyword>
<name>A0ABQ6JSS7_9MICO</name>
<keyword evidence="1" id="KW-0812">Transmembrane</keyword>
<evidence type="ECO:0000256" key="1">
    <source>
        <dbReference type="SAM" id="Phobius"/>
    </source>
</evidence>
<feature type="transmembrane region" description="Helical" evidence="1">
    <location>
        <begin position="25"/>
        <end position="45"/>
    </location>
</feature>
<feature type="transmembrane region" description="Helical" evidence="1">
    <location>
        <begin position="141"/>
        <end position="163"/>
    </location>
</feature>